<feature type="compositionally biased region" description="Basic and acidic residues" evidence="1">
    <location>
        <begin position="365"/>
        <end position="377"/>
    </location>
</feature>
<dbReference type="EMBL" id="VVIM01000003">
    <property type="protein sequence ID" value="KAB0801280.1"/>
    <property type="molecule type" value="Genomic_DNA"/>
</dbReference>
<evidence type="ECO:0000256" key="1">
    <source>
        <dbReference type="SAM" id="MobiDB-lite"/>
    </source>
</evidence>
<feature type="compositionally biased region" description="Pro residues" evidence="1">
    <location>
        <begin position="323"/>
        <end position="335"/>
    </location>
</feature>
<dbReference type="AlphaFoldDB" id="A0A5N4AVN1"/>
<feature type="region of interest" description="Disordered" evidence="1">
    <location>
        <begin position="401"/>
        <end position="478"/>
    </location>
</feature>
<feature type="compositionally biased region" description="Low complexity" evidence="1">
    <location>
        <begin position="417"/>
        <end position="431"/>
    </location>
</feature>
<organism evidence="2 3">
    <name type="scientific">Photinus pyralis</name>
    <name type="common">Common eastern firefly</name>
    <name type="synonym">Lampyris pyralis</name>
    <dbReference type="NCBI Taxonomy" id="7054"/>
    <lineage>
        <taxon>Eukaryota</taxon>
        <taxon>Metazoa</taxon>
        <taxon>Ecdysozoa</taxon>
        <taxon>Arthropoda</taxon>
        <taxon>Hexapoda</taxon>
        <taxon>Insecta</taxon>
        <taxon>Pterygota</taxon>
        <taxon>Neoptera</taxon>
        <taxon>Endopterygota</taxon>
        <taxon>Coleoptera</taxon>
        <taxon>Polyphaga</taxon>
        <taxon>Elateriformia</taxon>
        <taxon>Elateroidea</taxon>
        <taxon>Lampyridae</taxon>
        <taxon>Lampyrinae</taxon>
        <taxon>Photinus</taxon>
    </lineage>
</organism>
<proteinExistence type="predicted"/>
<feature type="compositionally biased region" description="Polar residues" evidence="1">
    <location>
        <begin position="1"/>
        <end position="13"/>
    </location>
</feature>
<name>A0A5N4AVN1_PHOPY</name>
<keyword evidence="3" id="KW-1185">Reference proteome</keyword>
<feature type="region of interest" description="Disordered" evidence="1">
    <location>
        <begin position="275"/>
        <end position="380"/>
    </location>
</feature>
<protein>
    <submittedName>
        <fullName evidence="2">Uncharacterized protein</fullName>
    </submittedName>
</protein>
<dbReference type="Proteomes" id="UP000327044">
    <property type="component" value="Unassembled WGS sequence"/>
</dbReference>
<evidence type="ECO:0000313" key="2">
    <source>
        <dbReference type="EMBL" id="KAB0801280.1"/>
    </source>
</evidence>
<feature type="compositionally biased region" description="Basic and acidic residues" evidence="1">
    <location>
        <begin position="432"/>
        <end position="455"/>
    </location>
</feature>
<gene>
    <name evidence="2" type="ORF">PPYR_05634</name>
</gene>
<feature type="compositionally biased region" description="Polar residues" evidence="1">
    <location>
        <begin position="401"/>
        <end position="416"/>
    </location>
</feature>
<dbReference type="InParanoid" id="A0A5N4AVN1"/>
<evidence type="ECO:0000313" key="3">
    <source>
        <dbReference type="Proteomes" id="UP000327044"/>
    </source>
</evidence>
<accession>A0A5N4AVN1</accession>
<feature type="region of interest" description="Disordered" evidence="1">
    <location>
        <begin position="1"/>
        <end position="36"/>
    </location>
</feature>
<reference evidence="2 3" key="1">
    <citation type="journal article" date="2018" name="Elife">
        <title>Firefly genomes illuminate parallel origins of bioluminescence in beetles.</title>
        <authorList>
            <person name="Fallon T.R."/>
            <person name="Lower S.E."/>
            <person name="Chang C.H."/>
            <person name="Bessho-Uehara M."/>
            <person name="Martin G.J."/>
            <person name="Bewick A.J."/>
            <person name="Behringer M."/>
            <person name="Debat H.J."/>
            <person name="Wong I."/>
            <person name="Day J.C."/>
            <person name="Suvorov A."/>
            <person name="Silva C.J."/>
            <person name="Stanger-Hall K.F."/>
            <person name="Hall D.W."/>
            <person name="Schmitz R.J."/>
            <person name="Nelson D.R."/>
            <person name="Lewis S.M."/>
            <person name="Shigenobu S."/>
            <person name="Bybee S.M."/>
            <person name="Larracuente A.M."/>
            <person name="Oba Y."/>
            <person name="Weng J.K."/>
        </authorList>
    </citation>
    <scope>NUCLEOTIDE SEQUENCE [LARGE SCALE GENOMIC DNA]</scope>
    <source>
        <strain evidence="2">1611_PpyrPB1</strain>
        <tissue evidence="2">Whole body</tissue>
    </source>
</reference>
<sequence>MDEMNPQSNSKNESTGEENPPEPVSEAPPDNVSACSTESSSTIQACFNSMGNNLNFLAWCKGFDLNPNIARQIEESFGANTLVVLASQDYSSLTTNTWDFARIVEVYDIRYGVSMVDVVELWGSPDVTFFSCNLNSVVVIFDSVDKATVALCIKTSSFKTRKLVDASDLALTYALEQILPEGGSLGIRDYSKQLPLREDNASPLSWSHQSVDAPIRPMAVLKQHGQAITECLPRRFPQCWDTQWSDLRSKSDSMIHKEVRFAPGKVIFKSRNLDDEAGPSHARAAAEDIPPAPSCEAQELTTINSEEQSDLEKRRQQGAIPKTPTPIPGTVPTPAAPLKGILRRTRTPAGRPLLGRFKTPVPTKADGKKDHSTDKKPTTLSSAYEAVSQFYHKLKDKQQFSSCFKPSPASPTESVGQQTEPTPSTSGSTTEQLERPQKEETQSGRRPEQVEKFQIIEDGEGNKLIIDNPFYYEENEDN</sequence>
<comment type="caution">
    <text evidence="2">The sequence shown here is derived from an EMBL/GenBank/DDBJ whole genome shotgun (WGS) entry which is preliminary data.</text>
</comment>